<feature type="transmembrane region" description="Helical" evidence="7">
    <location>
        <begin position="170"/>
        <end position="195"/>
    </location>
</feature>
<protein>
    <recommendedName>
        <fullName evidence="8">Rhodopsin domain-containing protein</fullName>
    </recommendedName>
</protein>
<proteinExistence type="inferred from homology"/>
<organism evidence="9 10">
    <name type="scientific">Oculimacula yallundae</name>
    <dbReference type="NCBI Taxonomy" id="86028"/>
    <lineage>
        <taxon>Eukaryota</taxon>
        <taxon>Fungi</taxon>
        <taxon>Dikarya</taxon>
        <taxon>Ascomycota</taxon>
        <taxon>Pezizomycotina</taxon>
        <taxon>Leotiomycetes</taxon>
        <taxon>Helotiales</taxon>
        <taxon>Ploettnerulaceae</taxon>
        <taxon>Oculimacula</taxon>
    </lineage>
</organism>
<keyword evidence="10" id="KW-1185">Reference proteome</keyword>
<dbReference type="InterPro" id="IPR052337">
    <property type="entry name" value="SAT4-like"/>
</dbReference>
<evidence type="ECO:0000256" key="6">
    <source>
        <dbReference type="SAM" id="MobiDB-lite"/>
    </source>
</evidence>
<evidence type="ECO:0000313" key="10">
    <source>
        <dbReference type="Proteomes" id="UP001595075"/>
    </source>
</evidence>
<reference evidence="9 10" key="1">
    <citation type="journal article" date="2024" name="Commun. Biol.">
        <title>Comparative genomic analysis of thermophilic fungi reveals convergent evolutionary adaptations and gene losses.</title>
        <authorList>
            <person name="Steindorff A.S."/>
            <person name="Aguilar-Pontes M.V."/>
            <person name="Robinson A.J."/>
            <person name="Andreopoulos B."/>
            <person name="LaButti K."/>
            <person name="Kuo A."/>
            <person name="Mondo S."/>
            <person name="Riley R."/>
            <person name="Otillar R."/>
            <person name="Haridas S."/>
            <person name="Lipzen A."/>
            <person name="Grimwood J."/>
            <person name="Schmutz J."/>
            <person name="Clum A."/>
            <person name="Reid I.D."/>
            <person name="Moisan M.C."/>
            <person name="Butler G."/>
            <person name="Nguyen T.T.M."/>
            <person name="Dewar K."/>
            <person name="Conant G."/>
            <person name="Drula E."/>
            <person name="Henrissat B."/>
            <person name="Hansel C."/>
            <person name="Singer S."/>
            <person name="Hutchinson M.I."/>
            <person name="de Vries R.P."/>
            <person name="Natvig D.O."/>
            <person name="Powell A.J."/>
            <person name="Tsang A."/>
            <person name="Grigoriev I.V."/>
        </authorList>
    </citation>
    <scope>NUCLEOTIDE SEQUENCE [LARGE SCALE GENOMIC DNA]</scope>
    <source>
        <strain evidence="9 10">CBS 494.80</strain>
    </source>
</reference>
<feature type="transmembrane region" description="Helical" evidence="7">
    <location>
        <begin position="43"/>
        <end position="63"/>
    </location>
</feature>
<feature type="transmembrane region" description="Helical" evidence="7">
    <location>
        <begin position="241"/>
        <end position="263"/>
    </location>
</feature>
<gene>
    <name evidence="9" type="ORF">VTL71DRAFT_2883</name>
</gene>
<evidence type="ECO:0000256" key="7">
    <source>
        <dbReference type="SAM" id="Phobius"/>
    </source>
</evidence>
<name>A0ABR4C5J1_9HELO</name>
<feature type="transmembrane region" description="Helical" evidence="7">
    <location>
        <begin position="12"/>
        <end position="31"/>
    </location>
</feature>
<feature type="compositionally biased region" description="Low complexity" evidence="6">
    <location>
        <begin position="447"/>
        <end position="460"/>
    </location>
</feature>
<comment type="subcellular location">
    <subcellularLocation>
        <location evidence="1">Membrane</location>
        <topology evidence="1">Multi-pass membrane protein</topology>
    </subcellularLocation>
</comment>
<accession>A0ABR4C5J1</accession>
<evidence type="ECO:0000259" key="8">
    <source>
        <dbReference type="Pfam" id="PF20684"/>
    </source>
</evidence>
<feature type="transmembrane region" description="Helical" evidence="7">
    <location>
        <begin position="126"/>
        <end position="150"/>
    </location>
</feature>
<feature type="transmembrane region" description="Helical" evidence="7">
    <location>
        <begin position="92"/>
        <end position="114"/>
    </location>
</feature>
<comment type="similarity">
    <text evidence="5">Belongs to the SAT4 family.</text>
</comment>
<keyword evidence="3 7" id="KW-1133">Transmembrane helix</keyword>
<dbReference type="EMBL" id="JAZHXI010000012">
    <property type="protein sequence ID" value="KAL2065214.1"/>
    <property type="molecule type" value="Genomic_DNA"/>
</dbReference>
<sequence>MGEVSLLAESWIWYAFACVIIITRYTSRYLQLGSIKAFQAEDYVMVLVFVFYTVLTSTMNIVAHLDTNLMLPEDIPMLTPESIASRIRGSKYVLVVEQSMIMTQWGCKICLLLLYNKLTMGLKQHLAVKIVAGYTVGAWVLMEILYFGVWCRPFSGYWSVPVQDVQCSTALHHLITNAVFNITSDLMMLCIPLPLLIASQIPKASKLILCVLFSLGIFVILCACINKFYSFTDPFSPMWTFWYIREASTAVYVANIPMCWPLMRRIFKLRAFNGISSGGKGNGYSGSKARSAPIATSYTGVGSSKIGMGSKIQGSVLGSRIDRSERGGNWWEGKDGATNGTKLGRSESEEYIVGNAAGAGRGAMPLEIWESRDVTVDRGSTMDQTGVVTSITTPGLVKGKVSKKMLGHSNNDRGMRTGMYDGSNKEFETRTTVTAIGNGPVGRKSESGSSRSGRSGRNSR</sequence>
<evidence type="ECO:0000256" key="5">
    <source>
        <dbReference type="ARBA" id="ARBA00038359"/>
    </source>
</evidence>
<keyword evidence="4 7" id="KW-0472">Membrane</keyword>
<dbReference type="InterPro" id="IPR049326">
    <property type="entry name" value="Rhodopsin_dom_fungi"/>
</dbReference>
<evidence type="ECO:0000256" key="2">
    <source>
        <dbReference type="ARBA" id="ARBA00022692"/>
    </source>
</evidence>
<dbReference type="PANTHER" id="PTHR33048">
    <property type="entry name" value="PTH11-LIKE INTEGRAL MEMBRANE PROTEIN (AFU_ORTHOLOGUE AFUA_5G11245)"/>
    <property type="match status" value="1"/>
</dbReference>
<dbReference type="Pfam" id="PF20684">
    <property type="entry name" value="Fung_rhodopsin"/>
    <property type="match status" value="1"/>
</dbReference>
<keyword evidence="2 7" id="KW-0812">Transmembrane</keyword>
<feature type="transmembrane region" description="Helical" evidence="7">
    <location>
        <begin position="207"/>
        <end position="229"/>
    </location>
</feature>
<feature type="domain" description="Rhodopsin" evidence="8">
    <location>
        <begin position="28"/>
        <end position="265"/>
    </location>
</feature>
<evidence type="ECO:0000256" key="1">
    <source>
        <dbReference type="ARBA" id="ARBA00004141"/>
    </source>
</evidence>
<dbReference type="PANTHER" id="PTHR33048:SF110">
    <property type="entry name" value="UBID FAMILY DECARBOXYLASE"/>
    <property type="match status" value="1"/>
</dbReference>
<feature type="region of interest" description="Disordered" evidence="6">
    <location>
        <begin position="405"/>
        <end position="460"/>
    </location>
</feature>
<evidence type="ECO:0000256" key="4">
    <source>
        <dbReference type="ARBA" id="ARBA00023136"/>
    </source>
</evidence>
<evidence type="ECO:0000256" key="3">
    <source>
        <dbReference type="ARBA" id="ARBA00022989"/>
    </source>
</evidence>
<evidence type="ECO:0000313" key="9">
    <source>
        <dbReference type="EMBL" id="KAL2065214.1"/>
    </source>
</evidence>
<dbReference type="Proteomes" id="UP001595075">
    <property type="component" value="Unassembled WGS sequence"/>
</dbReference>
<comment type="caution">
    <text evidence="9">The sequence shown here is derived from an EMBL/GenBank/DDBJ whole genome shotgun (WGS) entry which is preliminary data.</text>
</comment>